<dbReference type="Proteomes" id="UP000095657">
    <property type="component" value="Unassembled WGS sequence"/>
</dbReference>
<dbReference type="EMBL" id="CZAI01000008">
    <property type="protein sequence ID" value="CUP90738.1"/>
    <property type="molecule type" value="Genomic_DNA"/>
</dbReference>
<dbReference type="PROSITE" id="PS51257">
    <property type="entry name" value="PROKAR_LIPOPROTEIN"/>
    <property type="match status" value="1"/>
</dbReference>
<dbReference type="InterPro" id="IPR058625">
    <property type="entry name" value="MdtA-like_BSH"/>
</dbReference>
<dbReference type="PANTHER" id="PTHR30469">
    <property type="entry name" value="MULTIDRUG RESISTANCE PROTEIN MDTA"/>
    <property type="match status" value="1"/>
</dbReference>
<dbReference type="Gene3D" id="1.10.287.470">
    <property type="entry name" value="Helix hairpin bin"/>
    <property type="match status" value="1"/>
</dbReference>
<evidence type="ECO:0000313" key="7">
    <source>
        <dbReference type="EMBL" id="RGY27550.1"/>
    </source>
</evidence>
<dbReference type="Proteomes" id="UP000284431">
    <property type="component" value="Unassembled WGS sequence"/>
</dbReference>
<dbReference type="RefSeq" id="WP_022042864.1">
    <property type="nucleotide sequence ID" value="NZ_CAXSLD010000004.1"/>
</dbReference>
<evidence type="ECO:0000256" key="2">
    <source>
        <dbReference type="SAM" id="SignalP"/>
    </source>
</evidence>
<feature type="signal peptide" evidence="2">
    <location>
        <begin position="1"/>
        <end position="23"/>
    </location>
</feature>
<dbReference type="STRING" id="47678.ERS852494_03395"/>
<comment type="similarity">
    <text evidence="1">Belongs to the membrane fusion protein (MFP) (TC 8.A.1) family.</text>
</comment>
<reference evidence="6" key="3">
    <citation type="submission" date="2023-07" db="EMBL/GenBank/DDBJ databases">
        <title>Whole Genome Sequencing of Colonoscopy isolates.</title>
        <authorList>
            <person name="Surve S.V."/>
            <person name="Valls R.A."/>
            <person name="Barrak K.E."/>
            <person name="Gardner T.B."/>
            <person name="O'Toole G.A."/>
        </authorList>
    </citation>
    <scope>NUCLEOTIDE SEQUENCE</scope>
    <source>
        <strain evidence="6">GP0119</strain>
    </source>
</reference>
<gene>
    <name evidence="4" type="primary">ttgA</name>
    <name evidence="8" type="ORF">DW190_06725</name>
    <name evidence="7" type="ORF">DXA49_05740</name>
    <name evidence="4" type="ORF">ERS852494_03395</name>
    <name evidence="5" type="ORF">ERS852558_02377</name>
    <name evidence="6" type="ORF">Q4469_12845</name>
</gene>
<dbReference type="Proteomes" id="UP000095725">
    <property type="component" value="Unassembled WGS sequence"/>
</dbReference>
<dbReference type="GO" id="GO:0015562">
    <property type="term" value="F:efflux transmembrane transporter activity"/>
    <property type="evidence" value="ECO:0007669"/>
    <property type="project" value="TreeGrafter"/>
</dbReference>
<dbReference type="Pfam" id="PF25917">
    <property type="entry name" value="BSH_RND"/>
    <property type="match status" value="1"/>
</dbReference>
<organism evidence="4 9">
    <name type="scientific">Bacteroides caccae</name>
    <dbReference type="NCBI Taxonomy" id="47678"/>
    <lineage>
        <taxon>Bacteria</taxon>
        <taxon>Pseudomonadati</taxon>
        <taxon>Bacteroidota</taxon>
        <taxon>Bacteroidia</taxon>
        <taxon>Bacteroidales</taxon>
        <taxon>Bacteroidaceae</taxon>
        <taxon>Bacteroides</taxon>
    </lineage>
</organism>
<dbReference type="Proteomes" id="UP000283512">
    <property type="component" value="Unassembled WGS sequence"/>
</dbReference>
<accession>A0A174S507</accession>
<keyword evidence="4" id="KW-0449">Lipoprotein</keyword>
<dbReference type="Gene3D" id="2.40.50.100">
    <property type="match status" value="1"/>
</dbReference>
<evidence type="ECO:0000313" key="6">
    <source>
        <dbReference type="EMBL" id="MDO6358564.1"/>
    </source>
</evidence>
<evidence type="ECO:0000313" key="11">
    <source>
        <dbReference type="Proteomes" id="UP000283512"/>
    </source>
</evidence>
<evidence type="ECO:0000313" key="12">
    <source>
        <dbReference type="Proteomes" id="UP000284431"/>
    </source>
</evidence>
<dbReference type="EMBL" id="QRKD01000004">
    <property type="protein sequence ID" value="RHH92002.1"/>
    <property type="molecule type" value="Genomic_DNA"/>
</dbReference>
<evidence type="ECO:0000313" key="8">
    <source>
        <dbReference type="EMBL" id="RHH92002.1"/>
    </source>
</evidence>
<dbReference type="EMBL" id="CZBL01000009">
    <property type="protein sequence ID" value="CUQ26937.1"/>
    <property type="molecule type" value="Genomic_DNA"/>
</dbReference>
<dbReference type="Proteomes" id="UP001170023">
    <property type="component" value="Unassembled WGS sequence"/>
</dbReference>
<reference evidence="11 12" key="2">
    <citation type="submission" date="2018-08" db="EMBL/GenBank/DDBJ databases">
        <title>A genome reference for cultivated species of the human gut microbiota.</title>
        <authorList>
            <person name="Zou Y."/>
            <person name="Xue W."/>
            <person name="Luo G."/>
        </authorList>
    </citation>
    <scope>NUCLEOTIDE SEQUENCE [LARGE SCALE GENOMIC DNA]</scope>
    <source>
        <strain evidence="8 11">AM16-49B</strain>
        <strain evidence="7 12">OF02-6LB</strain>
    </source>
</reference>
<feature type="chain" id="PRO_5014252610" evidence="2">
    <location>
        <begin position="24"/>
        <end position="356"/>
    </location>
</feature>
<dbReference type="EMBL" id="QSCS01000007">
    <property type="protein sequence ID" value="RGY27550.1"/>
    <property type="molecule type" value="Genomic_DNA"/>
</dbReference>
<dbReference type="AlphaFoldDB" id="A0A174S507"/>
<name>A0A174S507_9BACE</name>
<dbReference type="PANTHER" id="PTHR30469:SF15">
    <property type="entry name" value="HLYD FAMILY OF SECRETION PROTEINS"/>
    <property type="match status" value="1"/>
</dbReference>
<evidence type="ECO:0000313" key="9">
    <source>
        <dbReference type="Proteomes" id="UP000095657"/>
    </source>
</evidence>
<reference evidence="9 10" key="1">
    <citation type="submission" date="2015-09" db="EMBL/GenBank/DDBJ databases">
        <authorList>
            <consortium name="Pathogen Informatics"/>
        </authorList>
    </citation>
    <scope>NUCLEOTIDE SEQUENCE [LARGE SCALE GENOMIC DNA]</scope>
    <source>
        <strain evidence="4 9">2789STDY5834880</strain>
        <strain evidence="5 10">2789STDY5834946</strain>
    </source>
</reference>
<protein>
    <submittedName>
        <fullName evidence="6">Efflux RND transporter periplasmic adaptor subunit</fullName>
    </submittedName>
    <submittedName>
        <fullName evidence="4">Lipoprotein</fullName>
    </submittedName>
</protein>
<sequence>MRRLNFLLTGLLAVLLASCNQRVQNIENKPAVKIDTVLSADKQTALQFPGRVKAAQDISLAFRVSGTIQRMYVNDGAYVRKGQLLAELDPTDYQIQLDAAEAEYQRVKAEAERVMALYKENVTTPDANDKAVYGLRQITAKYNHAKDQLEYTRLYAPFSGYVQKRLFDSHETVAAGMPVVSVISEGTPEVEINLPAVEYIRRRQFTRYYCTFDVYPQQRYVLDLISVTPKANANQLYTMRLQLKSGDKQAVPSPGMNTMVTIECAEGEMRNLSVPGGAILRQNGNTGVFLYNPSDKTIRRCDVTVTRLLSDGRCLIVSDEVKPGDLIVVSGVHHVKDGQQVEPLLPAAETNVGGLL</sequence>
<dbReference type="Gene3D" id="2.40.420.20">
    <property type="match status" value="1"/>
</dbReference>
<evidence type="ECO:0000259" key="3">
    <source>
        <dbReference type="Pfam" id="PF25917"/>
    </source>
</evidence>
<dbReference type="GO" id="GO:1990281">
    <property type="term" value="C:efflux pump complex"/>
    <property type="evidence" value="ECO:0007669"/>
    <property type="project" value="TreeGrafter"/>
</dbReference>
<evidence type="ECO:0000256" key="1">
    <source>
        <dbReference type="ARBA" id="ARBA00009477"/>
    </source>
</evidence>
<dbReference type="InterPro" id="IPR006143">
    <property type="entry name" value="RND_pump_MFP"/>
</dbReference>
<proteinExistence type="inferred from homology"/>
<feature type="domain" description="Multidrug resistance protein MdtA-like barrel-sandwich hybrid" evidence="3">
    <location>
        <begin position="60"/>
        <end position="180"/>
    </location>
</feature>
<evidence type="ECO:0000313" key="5">
    <source>
        <dbReference type="EMBL" id="CUQ26937.1"/>
    </source>
</evidence>
<dbReference type="SUPFAM" id="SSF111369">
    <property type="entry name" value="HlyD-like secretion proteins"/>
    <property type="match status" value="1"/>
</dbReference>
<dbReference type="EMBL" id="JAUONL010000009">
    <property type="protein sequence ID" value="MDO6358564.1"/>
    <property type="molecule type" value="Genomic_DNA"/>
</dbReference>
<keyword evidence="2" id="KW-0732">Signal</keyword>
<dbReference type="Gene3D" id="2.40.30.170">
    <property type="match status" value="1"/>
</dbReference>
<evidence type="ECO:0000313" key="10">
    <source>
        <dbReference type="Proteomes" id="UP000095725"/>
    </source>
</evidence>
<dbReference type="NCBIfam" id="TIGR01730">
    <property type="entry name" value="RND_mfp"/>
    <property type="match status" value="1"/>
</dbReference>
<evidence type="ECO:0000313" key="4">
    <source>
        <dbReference type="EMBL" id="CUP90738.1"/>
    </source>
</evidence>